<reference evidence="2 3" key="1">
    <citation type="submission" date="2018-01" db="EMBL/GenBank/DDBJ databases">
        <title>A novel member of the phylum Bacteroidetes isolated from glacier ice.</title>
        <authorList>
            <person name="Liu Q."/>
            <person name="Xin Y.-H."/>
        </authorList>
    </citation>
    <scope>NUCLEOTIDE SEQUENCE [LARGE SCALE GENOMIC DNA]</scope>
    <source>
        <strain evidence="2 3">RB1R16</strain>
    </source>
</reference>
<evidence type="ECO:0000313" key="2">
    <source>
        <dbReference type="EMBL" id="PQJ09509.1"/>
    </source>
</evidence>
<comment type="caution">
    <text evidence="2">The sequence shown here is derived from an EMBL/GenBank/DDBJ whole genome shotgun (WGS) entry which is preliminary data.</text>
</comment>
<evidence type="ECO:0000313" key="3">
    <source>
        <dbReference type="Proteomes" id="UP000239872"/>
    </source>
</evidence>
<dbReference type="EMBL" id="PPSL01000006">
    <property type="protein sequence ID" value="PQJ09509.1"/>
    <property type="molecule type" value="Genomic_DNA"/>
</dbReference>
<dbReference type="Pfam" id="PF06074">
    <property type="entry name" value="Portal_Mu"/>
    <property type="match status" value="1"/>
</dbReference>
<protein>
    <recommendedName>
        <fullName evidence="4">DUF935 domain-containing protein</fullName>
    </recommendedName>
</protein>
<evidence type="ECO:0000256" key="1">
    <source>
        <dbReference type="SAM" id="MobiDB-lite"/>
    </source>
</evidence>
<feature type="region of interest" description="Disordered" evidence="1">
    <location>
        <begin position="405"/>
        <end position="443"/>
    </location>
</feature>
<evidence type="ECO:0008006" key="4">
    <source>
        <dbReference type="Google" id="ProtNLM"/>
    </source>
</evidence>
<accession>A0A2S7SRH8</accession>
<dbReference type="AlphaFoldDB" id="A0A2S7SRH8"/>
<feature type="compositionally biased region" description="Acidic residues" evidence="1">
    <location>
        <begin position="412"/>
        <end position="421"/>
    </location>
</feature>
<sequence length="459" mass="51003">MLCLTKKQIIHINMSKKPVNSTQTSNEPQTGKGQVQVTQEMVLRSVNRSKKDVRTWRTAIVAAESVYVPNTVPLYDLYTDILLDAHLSGLIKKRISSVRNKKMVFKVGEDKVDEMDSLIQSKAFSDVIKQIMLAKMWGISGMEFIPGERLTFNEIPRKHIKTKTQKIVYEQWDNDNGVFYPDYQNIWVVGEPGDLGLLSICGFYALLKKGAISHWAEYVELYGSPVMVLKYGGNDLQSRKVGQGIVDKAGNSLKIVIPKEMDFQLVDGKTSNGNGDLQEKIVERLNQEMSLIITGNTETSTNGKGGTGGKSVVHSNEQKQLIKDDMDDVLDLLNSDKFLAILATYGYPVTGGNFEYVGEIDIEFLQQKIRVDLPLLQAGLPVSAKYLYETYNIPMPEKGDQIVILSGAPSTDPEETGEEPTEPTTPKPATREKTPPAEKPLTASDVKAMLTDFFANALT</sequence>
<dbReference type="Proteomes" id="UP000239872">
    <property type="component" value="Unassembled WGS sequence"/>
</dbReference>
<organism evidence="2 3">
    <name type="scientific">Flavipsychrobacter stenotrophus</name>
    <dbReference type="NCBI Taxonomy" id="2077091"/>
    <lineage>
        <taxon>Bacteria</taxon>
        <taxon>Pseudomonadati</taxon>
        <taxon>Bacteroidota</taxon>
        <taxon>Chitinophagia</taxon>
        <taxon>Chitinophagales</taxon>
        <taxon>Chitinophagaceae</taxon>
        <taxon>Flavipsychrobacter</taxon>
    </lineage>
</organism>
<keyword evidence="3" id="KW-1185">Reference proteome</keyword>
<gene>
    <name evidence="2" type="ORF">CJD36_019925</name>
</gene>
<name>A0A2S7SRH8_9BACT</name>
<dbReference type="InterPro" id="IPR009279">
    <property type="entry name" value="Portal_Mu"/>
</dbReference>
<proteinExistence type="predicted"/>